<accession>A0A328BVS6</accession>
<feature type="transmembrane region" description="Helical" evidence="8">
    <location>
        <begin position="59"/>
        <end position="80"/>
    </location>
</feature>
<keyword evidence="3" id="KW-0813">Transport</keyword>
<organism evidence="9 10">
    <name type="scientific">Glaesserella australis</name>
    <dbReference type="NCBI Taxonomy" id="2094024"/>
    <lineage>
        <taxon>Bacteria</taxon>
        <taxon>Pseudomonadati</taxon>
        <taxon>Pseudomonadota</taxon>
        <taxon>Gammaproteobacteria</taxon>
        <taxon>Pasteurellales</taxon>
        <taxon>Pasteurellaceae</taxon>
        <taxon>Glaesserella</taxon>
    </lineage>
</organism>
<protein>
    <submittedName>
        <fullName evidence="9">Iron ABC transporter permease</fullName>
    </submittedName>
</protein>
<proteinExistence type="inferred from homology"/>
<dbReference type="EMBL" id="PTPX01000017">
    <property type="protein sequence ID" value="RAL18283.1"/>
    <property type="molecule type" value="Genomic_DNA"/>
</dbReference>
<keyword evidence="5 8" id="KW-0812">Transmembrane</keyword>
<sequence length="327" mass="35223">MKYSFSILFLTTLMIVTALMSLSLGRMGIPVENVIDTLLGNNPNAMENNVILNLRLPRILSALLIGCAMAIAGTVFQGIFRNPLVSPGMLGVSNGACIGAALAIIFGWHLWGIQLLAFVGGICAVMLTLVIPRLMKKDSAIILVLSGVIVSGFMAACMGLITYLADPETELADIVYWQLGSLAKSNYTNLIYLSPIMIGSAIALFAMRWRINLLSLGEQEAKLVGVNVKLERNAMIVFSTLLTASAVCMSGTIGWIGLIIPHLARMLIGDNNLRTLPVAALIGATFLLVVDTVARNLYTQEVPLSILTGFIGAPFFAWILIRQRVVE</sequence>
<dbReference type="PANTHER" id="PTHR30472:SF70">
    <property type="entry name" value="MOLYBDATE IMPORT SYSTEM PERMEASE PROTEIN MOLB"/>
    <property type="match status" value="1"/>
</dbReference>
<comment type="similarity">
    <text evidence="2">Belongs to the binding-protein-dependent transport system permease family. FecCD subfamily.</text>
</comment>
<dbReference type="Pfam" id="PF01032">
    <property type="entry name" value="FecCD"/>
    <property type="match status" value="1"/>
</dbReference>
<dbReference type="Gene3D" id="1.10.3470.10">
    <property type="entry name" value="ABC transporter involved in vitamin B12 uptake, BtuC"/>
    <property type="match status" value="1"/>
</dbReference>
<dbReference type="Proteomes" id="UP000248689">
    <property type="component" value="Unassembled WGS sequence"/>
</dbReference>
<comment type="subcellular location">
    <subcellularLocation>
        <location evidence="1">Cell membrane</location>
        <topology evidence="1">Multi-pass membrane protein</topology>
    </subcellularLocation>
</comment>
<evidence type="ECO:0000256" key="4">
    <source>
        <dbReference type="ARBA" id="ARBA00022475"/>
    </source>
</evidence>
<evidence type="ECO:0000256" key="2">
    <source>
        <dbReference type="ARBA" id="ARBA00007935"/>
    </source>
</evidence>
<dbReference type="GO" id="GO:0033214">
    <property type="term" value="P:siderophore-iron import into cell"/>
    <property type="evidence" value="ECO:0007669"/>
    <property type="project" value="TreeGrafter"/>
</dbReference>
<feature type="transmembrane region" description="Helical" evidence="8">
    <location>
        <begin position="236"/>
        <end position="260"/>
    </location>
</feature>
<evidence type="ECO:0000256" key="5">
    <source>
        <dbReference type="ARBA" id="ARBA00022692"/>
    </source>
</evidence>
<gene>
    <name evidence="9" type="ORF">C5N92_08665</name>
</gene>
<dbReference type="AlphaFoldDB" id="A0A328BVS6"/>
<evidence type="ECO:0000256" key="8">
    <source>
        <dbReference type="SAM" id="Phobius"/>
    </source>
</evidence>
<evidence type="ECO:0000313" key="9">
    <source>
        <dbReference type="EMBL" id="RAL18283.1"/>
    </source>
</evidence>
<feature type="transmembrane region" description="Helical" evidence="8">
    <location>
        <begin position="117"/>
        <end position="135"/>
    </location>
</feature>
<feature type="transmembrane region" description="Helical" evidence="8">
    <location>
        <begin position="302"/>
        <end position="321"/>
    </location>
</feature>
<reference evidence="10" key="1">
    <citation type="submission" date="2018-02" db="EMBL/GenBank/DDBJ databases">
        <title>Glaesserella australis sp. nov., isolated from the lungs of pigs.</title>
        <authorList>
            <person name="Turni C."/>
            <person name="Christensen H."/>
        </authorList>
    </citation>
    <scope>NUCLEOTIDE SEQUENCE [LARGE SCALE GENOMIC DNA]</scope>
    <source>
        <strain evidence="10">HS4635</strain>
    </source>
</reference>
<name>A0A328BVS6_9PAST</name>
<evidence type="ECO:0000256" key="6">
    <source>
        <dbReference type="ARBA" id="ARBA00022989"/>
    </source>
</evidence>
<dbReference type="GO" id="GO:0005886">
    <property type="term" value="C:plasma membrane"/>
    <property type="evidence" value="ECO:0007669"/>
    <property type="project" value="UniProtKB-SubCell"/>
</dbReference>
<evidence type="ECO:0000256" key="7">
    <source>
        <dbReference type="ARBA" id="ARBA00023136"/>
    </source>
</evidence>
<evidence type="ECO:0000256" key="3">
    <source>
        <dbReference type="ARBA" id="ARBA00022448"/>
    </source>
</evidence>
<feature type="transmembrane region" description="Helical" evidence="8">
    <location>
        <begin position="92"/>
        <end position="111"/>
    </location>
</feature>
<dbReference type="SUPFAM" id="SSF81345">
    <property type="entry name" value="ABC transporter involved in vitamin B12 uptake, BtuC"/>
    <property type="match status" value="1"/>
</dbReference>
<keyword evidence="6 8" id="KW-1133">Transmembrane helix</keyword>
<feature type="transmembrane region" description="Helical" evidence="8">
    <location>
        <begin position="7"/>
        <end position="29"/>
    </location>
</feature>
<dbReference type="PANTHER" id="PTHR30472">
    <property type="entry name" value="FERRIC ENTEROBACTIN TRANSPORT SYSTEM PERMEASE PROTEIN"/>
    <property type="match status" value="1"/>
</dbReference>
<dbReference type="CDD" id="cd06550">
    <property type="entry name" value="TM_ABC_iron-siderophores_like"/>
    <property type="match status" value="1"/>
</dbReference>
<dbReference type="GO" id="GO:0022857">
    <property type="term" value="F:transmembrane transporter activity"/>
    <property type="evidence" value="ECO:0007669"/>
    <property type="project" value="InterPro"/>
</dbReference>
<evidence type="ECO:0000256" key="1">
    <source>
        <dbReference type="ARBA" id="ARBA00004651"/>
    </source>
</evidence>
<feature type="transmembrane region" description="Helical" evidence="8">
    <location>
        <begin position="142"/>
        <end position="165"/>
    </location>
</feature>
<keyword evidence="7 8" id="KW-0472">Membrane</keyword>
<dbReference type="RefSeq" id="WP_111750460.1">
    <property type="nucleotide sequence ID" value="NZ_PTPX01000017.1"/>
</dbReference>
<feature type="transmembrane region" description="Helical" evidence="8">
    <location>
        <begin position="272"/>
        <end position="290"/>
    </location>
</feature>
<feature type="transmembrane region" description="Helical" evidence="8">
    <location>
        <begin position="185"/>
        <end position="206"/>
    </location>
</feature>
<dbReference type="OrthoDB" id="9055647at2"/>
<keyword evidence="10" id="KW-1185">Reference proteome</keyword>
<dbReference type="InterPro" id="IPR000522">
    <property type="entry name" value="ABC_transptr_permease_BtuC"/>
</dbReference>
<evidence type="ECO:0000313" key="10">
    <source>
        <dbReference type="Proteomes" id="UP000248689"/>
    </source>
</evidence>
<comment type="caution">
    <text evidence="9">The sequence shown here is derived from an EMBL/GenBank/DDBJ whole genome shotgun (WGS) entry which is preliminary data.</text>
</comment>
<dbReference type="InterPro" id="IPR037294">
    <property type="entry name" value="ABC_BtuC-like"/>
</dbReference>
<dbReference type="FunFam" id="1.10.3470.10:FF:000001">
    <property type="entry name" value="Vitamin B12 ABC transporter permease BtuC"/>
    <property type="match status" value="1"/>
</dbReference>
<keyword evidence="4" id="KW-1003">Cell membrane</keyword>